<name>A0A2H4HI87_ENTFL</name>
<dbReference type="AlphaFoldDB" id="A0A2H4HI87"/>
<organism evidence="1">
    <name type="scientific">Enterococcus faecalis</name>
    <name type="common">Streptococcus faecalis</name>
    <dbReference type="NCBI Taxonomy" id="1351"/>
    <lineage>
        <taxon>Bacteria</taxon>
        <taxon>Bacillati</taxon>
        <taxon>Bacillota</taxon>
        <taxon>Bacilli</taxon>
        <taxon>Lactobacillales</taxon>
        <taxon>Enterococcaceae</taxon>
        <taxon>Enterococcus</taxon>
    </lineage>
</organism>
<evidence type="ECO:0000313" key="1">
    <source>
        <dbReference type="EMBL" id="ARQ19190.1"/>
    </source>
</evidence>
<accession>A0A2H4HI87</accession>
<reference evidence="1" key="1">
    <citation type="submission" date="2016-12" db="EMBL/GenBank/DDBJ databases">
        <title>Genetic characterization of cointegrate plasmids responsible for the mobilization of pRUM-like and pLAG, via pHTbeta, from Enterococcus faecium to E. faecalis.</title>
        <authorList>
            <person name="Di Sante L."/>
            <person name="Morroni G."/>
            <person name="Vignaroli C."/>
            <person name="Brenciani A."/>
        </authorList>
    </citation>
    <scope>NUCLEOTIDE SEQUENCE</scope>
    <source>
        <strain evidence="1">Transconjugant T4</strain>
        <plasmid evidence="1">pJH-T4</plasmid>
    </source>
</reference>
<geneLocation type="plasmid" evidence="1">
    <name>pJH-T4</name>
</geneLocation>
<dbReference type="RefSeq" id="WP_025479517.1">
    <property type="nucleotide sequence ID" value="NZ_KY290886.1"/>
</dbReference>
<proteinExistence type="predicted"/>
<dbReference type="EMBL" id="KY290886">
    <property type="protein sequence ID" value="ARQ19190.1"/>
    <property type="molecule type" value="Genomic_DNA"/>
</dbReference>
<sequence length="73" mass="8871">MWQSSNDRNRKERGYARVNQQVNWVNDFEKEFRLKFFGNPTAESTEEKNVVYFENTRNTERAVKIDQNIKVRI</sequence>
<protein>
    <submittedName>
        <fullName evidence="1">Uncharacterized protein</fullName>
    </submittedName>
</protein>
<keyword evidence="1" id="KW-0614">Plasmid</keyword>